<accession>A0A7G8PTU2</accession>
<evidence type="ECO:0000313" key="3">
    <source>
        <dbReference type="Proteomes" id="UP000515514"/>
    </source>
</evidence>
<sequence>MKRILLLLIVAVAVTACSKNDDDSGNNGSVSVEGNWKLTSFTTENEYDLNGDETASNDVMAETECYQNETIVFNGNASGTANSTSYADITLELVAGTTNEYEYSVTCVEEDDATQFAWVQTGDTVTLTFAGFSYIGTKVDDQITIVLEEGLAFEVEDGNGGTVLVTEDITFVYTKQ</sequence>
<reference evidence="2 3" key="1">
    <citation type="submission" date="2020-04" db="EMBL/GenBank/DDBJ databases">
        <title>Genome sequence of Altibacter aquimarinus strain ALE3EI.</title>
        <authorList>
            <person name="Oh H.-M."/>
            <person name="Jang D."/>
        </authorList>
    </citation>
    <scope>NUCLEOTIDE SEQUENCE [LARGE SCALE GENOMIC DNA]</scope>
    <source>
        <strain evidence="2 3">ALE3EI</strain>
    </source>
</reference>
<keyword evidence="3" id="KW-1185">Reference proteome</keyword>
<dbReference type="KEGG" id="alti:ALE3EI_1189"/>
<evidence type="ECO:0000313" key="2">
    <source>
        <dbReference type="EMBL" id="QNJ97758.1"/>
    </source>
</evidence>
<organism evidence="2 3">
    <name type="scientific">Constantimarinum furrinae</name>
    <dbReference type="NCBI Taxonomy" id="2562285"/>
    <lineage>
        <taxon>Bacteria</taxon>
        <taxon>Pseudomonadati</taxon>
        <taxon>Bacteroidota</taxon>
        <taxon>Flavobacteriia</taxon>
        <taxon>Flavobacteriales</taxon>
        <taxon>Flavobacteriaceae</taxon>
        <taxon>Altibacter/Constantimarinum group</taxon>
        <taxon>Constantimarinum</taxon>
    </lineage>
</organism>
<dbReference type="Proteomes" id="UP000515514">
    <property type="component" value="Chromosome"/>
</dbReference>
<keyword evidence="1" id="KW-0732">Signal</keyword>
<protein>
    <recommendedName>
        <fullName evidence="4">Lipocalin-like domain-containing protein</fullName>
    </recommendedName>
</protein>
<dbReference type="PROSITE" id="PS51257">
    <property type="entry name" value="PROKAR_LIPOPROTEIN"/>
    <property type="match status" value="1"/>
</dbReference>
<dbReference type="EMBL" id="CP052909">
    <property type="protein sequence ID" value="QNJ97758.1"/>
    <property type="molecule type" value="Genomic_DNA"/>
</dbReference>
<name>A0A7G8PTU2_9FLAO</name>
<evidence type="ECO:0000256" key="1">
    <source>
        <dbReference type="SAM" id="SignalP"/>
    </source>
</evidence>
<feature type="chain" id="PRO_5028847148" description="Lipocalin-like domain-containing protein" evidence="1">
    <location>
        <begin position="19"/>
        <end position="176"/>
    </location>
</feature>
<dbReference type="AlphaFoldDB" id="A0A7G8PTU2"/>
<dbReference type="RefSeq" id="WP_186991919.1">
    <property type="nucleotide sequence ID" value="NZ_CP052909.1"/>
</dbReference>
<gene>
    <name evidence="2" type="ORF">ALE3EI_1189</name>
</gene>
<feature type="signal peptide" evidence="1">
    <location>
        <begin position="1"/>
        <end position="18"/>
    </location>
</feature>
<evidence type="ECO:0008006" key="4">
    <source>
        <dbReference type="Google" id="ProtNLM"/>
    </source>
</evidence>
<proteinExistence type="predicted"/>